<proteinExistence type="predicted"/>
<evidence type="ECO:0000313" key="1">
    <source>
        <dbReference type="EMBL" id="BBB06484.1"/>
    </source>
</evidence>
<evidence type="ECO:0008006" key="3">
    <source>
        <dbReference type="Google" id="ProtNLM"/>
    </source>
</evidence>
<dbReference type="InterPro" id="IPR008566">
    <property type="entry name" value="DUF848"/>
</dbReference>
<name>A0A2Z5U6B8_9GAMA</name>
<dbReference type="Proteomes" id="UP000289908">
    <property type="component" value="Segment"/>
</dbReference>
<reference evidence="1" key="1">
    <citation type="submission" date="2017-11" db="EMBL/GenBank/DDBJ databases">
        <title>Complete genome of Rhinolophus gammaherpesvirus-1.</title>
        <authorList>
            <person name="Maeda K."/>
            <person name="Noguchi K."/>
        </authorList>
    </citation>
    <scope>NUCLEOTIDE SEQUENCE [LARGE SCALE GENOMIC DNA]</scope>
    <source>
        <strain evidence="1">BV1</strain>
    </source>
</reference>
<dbReference type="KEGG" id="vg:41701477"/>
<protein>
    <recommendedName>
        <fullName evidence="3">Tegument protein UL14</fullName>
    </recommendedName>
</protein>
<organism evidence="1">
    <name type="scientific">Rhinolophus gammaherpesvirus 1</name>
    <dbReference type="NCBI Taxonomy" id="2054179"/>
    <lineage>
        <taxon>Viruses</taxon>
        <taxon>Duplodnaviria</taxon>
        <taxon>Heunggongvirae</taxon>
        <taxon>Peploviricota</taxon>
        <taxon>Herviviricetes</taxon>
        <taxon>Herpesvirales</taxon>
        <taxon>Orthoherpesviridae</taxon>
        <taxon>Gammaherpesvirinae</taxon>
        <taxon>Percavirus</taxon>
        <taxon>Percavirus rhinolophidgamma1</taxon>
    </lineage>
</organism>
<keyword evidence="2" id="KW-1185">Reference proteome</keyword>
<accession>A0A2Z5U6B8</accession>
<dbReference type="EMBL" id="LC333428">
    <property type="protein sequence ID" value="BBB06484.1"/>
    <property type="molecule type" value="Genomic_DNA"/>
</dbReference>
<dbReference type="RefSeq" id="YP_009551845.1">
    <property type="nucleotide sequence ID" value="NC_040539.1"/>
</dbReference>
<evidence type="ECO:0000313" key="2">
    <source>
        <dbReference type="Proteomes" id="UP000289908"/>
    </source>
</evidence>
<gene>
    <name evidence="1" type="primary">ORF38</name>
</gene>
<dbReference type="OrthoDB" id="21152at10239"/>
<dbReference type="GeneID" id="41701477"/>
<dbReference type="Pfam" id="PF05852">
    <property type="entry name" value="DUF848"/>
    <property type="match status" value="1"/>
</dbReference>
<sequence length="157" mass="17698">MASSKKQSVDLIARGLEADVNKKTSVSIFDRFGGKSPLFKKQFEDTKLSLKRYNSVKQRSGIQSSLNLLDDTLESKSRELHLLSSFNKSKITRLEKICEAVTELREDFDFEIDNLKTVEDEPTTRGDSEPDDIADTIMEWKTDMLPSVPIGPPGRSV</sequence>